<feature type="transmembrane region" description="Helical" evidence="4">
    <location>
        <begin position="353"/>
        <end position="379"/>
    </location>
</feature>
<feature type="transmembrane region" description="Helical" evidence="4">
    <location>
        <begin position="183"/>
        <end position="203"/>
    </location>
</feature>
<dbReference type="Gene3D" id="1.20.1250.20">
    <property type="entry name" value="MFS general substrate transporter like domains"/>
    <property type="match status" value="2"/>
</dbReference>
<feature type="compositionally biased region" description="Low complexity" evidence="3">
    <location>
        <begin position="33"/>
        <end position="42"/>
    </location>
</feature>
<keyword evidence="4" id="KW-0812">Transmembrane</keyword>
<feature type="transmembrane region" description="Helical" evidence="4">
    <location>
        <begin position="264"/>
        <end position="282"/>
    </location>
</feature>
<dbReference type="GO" id="GO:0016020">
    <property type="term" value="C:membrane"/>
    <property type="evidence" value="ECO:0007669"/>
    <property type="project" value="UniProtKB-SubCell"/>
</dbReference>
<dbReference type="Proteomes" id="UP000193467">
    <property type="component" value="Unassembled WGS sequence"/>
</dbReference>
<dbReference type="PANTHER" id="PTHR11360">
    <property type="entry name" value="MONOCARBOXYLATE TRANSPORTER"/>
    <property type="match status" value="1"/>
</dbReference>
<accession>A0A1Y2G6W6</accession>
<feature type="transmembrane region" description="Helical" evidence="4">
    <location>
        <begin position="420"/>
        <end position="439"/>
    </location>
</feature>
<feature type="transmembrane region" description="Helical" evidence="4">
    <location>
        <begin position="125"/>
        <end position="148"/>
    </location>
</feature>
<evidence type="ECO:0000256" key="3">
    <source>
        <dbReference type="SAM" id="MobiDB-lite"/>
    </source>
</evidence>
<feature type="region of interest" description="Disordered" evidence="3">
    <location>
        <begin position="22"/>
        <end position="42"/>
    </location>
</feature>
<feature type="transmembrane region" description="Helical" evidence="4">
    <location>
        <begin position="62"/>
        <end position="83"/>
    </location>
</feature>
<feature type="transmembrane region" description="Helical" evidence="4">
    <location>
        <begin position="154"/>
        <end position="176"/>
    </location>
</feature>
<evidence type="ECO:0000313" key="6">
    <source>
        <dbReference type="Proteomes" id="UP000193467"/>
    </source>
</evidence>
<dbReference type="CDD" id="cd17352">
    <property type="entry name" value="MFS_MCT_SLC16"/>
    <property type="match status" value="1"/>
</dbReference>
<dbReference type="SUPFAM" id="SSF103473">
    <property type="entry name" value="MFS general substrate transporter"/>
    <property type="match status" value="1"/>
</dbReference>
<feature type="transmembrane region" description="Helical" evidence="4">
    <location>
        <begin position="209"/>
        <end position="233"/>
    </location>
</feature>
<reference evidence="5 6" key="1">
    <citation type="submission" date="2016-07" db="EMBL/GenBank/DDBJ databases">
        <title>Pervasive Adenine N6-methylation of Active Genes in Fungi.</title>
        <authorList>
            <consortium name="DOE Joint Genome Institute"/>
            <person name="Mondo S.J."/>
            <person name="Dannebaum R.O."/>
            <person name="Kuo R.C."/>
            <person name="Labutti K."/>
            <person name="Haridas S."/>
            <person name="Kuo A."/>
            <person name="Salamov A."/>
            <person name="Ahrendt S.R."/>
            <person name="Lipzen A."/>
            <person name="Sullivan W."/>
            <person name="Andreopoulos W.B."/>
            <person name="Clum A."/>
            <person name="Lindquist E."/>
            <person name="Daum C."/>
            <person name="Ramamoorthy G.K."/>
            <person name="Gryganskyi A."/>
            <person name="Culley D."/>
            <person name="Magnuson J.K."/>
            <person name="James T.Y."/>
            <person name="O'Malley M.A."/>
            <person name="Stajich J.E."/>
            <person name="Spatafora J.W."/>
            <person name="Visel A."/>
            <person name="Grigoriev I.V."/>
        </authorList>
    </citation>
    <scope>NUCLEOTIDE SEQUENCE [LARGE SCALE GENOMIC DNA]</scope>
    <source>
        <strain evidence="5 6">62-1032</strain>
    </source>
</reference>
<dbReference type="InterPro" id="IPR036259">
    <property type="entry name" value="MFS_trans_sf"/>
</dbReference>
<feature type="transmembrane region" description="Helical" evidence="4">
    <location>
        <begin position="327"/>
        <end position="347"/>
    </location>
</feature>
<name>A0A1Y2G6W6_9BASI</name>
<evidence type="ECO:0000313" key="5">
    <source>
        <dbReference type="EMBL" id="ORY92799.1"/>
    </source>
</evidence>
<organism evidence="5 6">
    <name type="scientific">Leucosporidium creatinivorum</name>
    <dbReference type="NCBI Taxonomy" id="106004"/>
    <lineage>
        <taxon>Eukaryota</taxon>
        <taxon>Fungi</taxon>
        <taxon>Dikarya</taxon>
        <taxon>Basidiomycota</taxon>
        <taxon>Pucciniomycotina</taxon>
        <taxon>Microbotryomycetes</taxon>
        <taxon>Leucosporidiales</taxon>
        <taxon>Leucosporidium</taxon>
    </lineage>
</organism>
<proteinExistence type="inferred from homology"/>
<dbReference type="AlphaFoldDB" id="A0A1Y2G6W6"/>
<dbReference type="PANTHER" id="PTHR11360:SF234">
    <property type="entry name" value="MFS-TYPE TRANSPORTER DBAD-RELATED"/>
    <property type="match status" value="1"/>
</dbReference>
<dbReference type="GO" id="GO:0022857">
    <property type="term" value="F:transmembrane transporter activity"/>
    <property type="evidence" value="ECO:0007669"/>
    <property type="project" value="InterPro"/>
</dbReference>
<evidence type="ECO:0000256" key="1">
    <source>
        <dbReference type="ARBA" id="ARBA00004141"/>
    </source>
</evidence>
<dbReference type="InParanoid" id="A0A1Y2G6W6"/>
<protein>
    <submittedName>
        <fullName evidence="5">Major facilitator superfamily domain-containing protein</fullName>
    </submittedName>
</protein>
<evidence type="ECO:0000256" key="4">
    <source>
        <dbReference type="SAM" id="Phobius"/>
    </source>
</evidence>
<keyword evidence="4" id="KW-1133">Transmembrane helix</keyword>
<keyword evidence="4" id="KW-0472">Membrane</keyword>
<evidence type="ECO:0000256" key="2">
    <source>
        <dbReference type="ARBA" id="ARBA00006727"/>
    </source>
</evidence>
<comment type="caution">
    <text evidence="5">The sequence shown here is derived from an EMBL/GenBank/DDBJ whole genome shotgun (WGS) entry which is preliminary data.</text>
</comment>
<feature type="transmembrane region" description="Helical" evidence="4">
    <location>
        <begin position="95"/>
        <end position="118"/>
    </location>
</feature>
<dbReference type="Pfam" id="PF07690">
    <property type="entry name" value="MFS_1"/>
    <property type="match status" value="1"/>
</dbReference>
<comment type="subcellular location">
    <subcellularLocation>
        <location evidence="1">Membrane</location>
        <topology evidence="1">Multi-pass membrane protein</topology>
    </subcellularLocation>
</comment>
<feature type="transmembrane region" description="Helical" evidence="4">
    <location>
        <begin position="391"/>
        <end position="414"/>
    </location>
</feature>
<dbReference type="InterPro" id="IPR050327">
    <property type="entry name" value="Proton-linked_MCT"/>
</dbReference>
<dbReference type="OrthoDB" id="6499973at2759"/>
<dbReference type="EMBL" id="MCGR01000001">
    <property type="protein sequence ID" value="ORY92799.1"/>
    <property type="molecule type" value="Genomic_DNA"/>
</dbReference>
<dbReference type="InterPro" id="IPR011701">
    <property type="entry name" value="MFS"/>
</dbReference>
<keyword evidence="6" id="KW-1185">Reference proteome</keyword>
<sequence length="452" mass="48285">MAQPIPLEAALSLHSLERPDLRAGGEPTRAASQALGKGEQQQGEGELWVEGGIRGWCNCAGAFLVLLCTFGYAASFGVYQSYYQLNQYNHLSASTISWIGSTALGIEFCFAFVAGPLFDRGYFRILMITGSVGFAVCVFMTSLCHSFWQSFLTQAIGLGISMGLVYIPSVSVLNHYFLRRRALAMGIAMSGASLGGIVFPIMLNHLFASIGFAAAVRASGYVIVGGLILANLLMSSRYPPAKHDEFGIKKPRPSAFRIWGEPRYFLTVIGTSCLFLGLYFPITYIQVFAETQNLPRSVSDNTIVILNVASFFGRIVPNFLGDTFGVFTLLTSCGAGISVLIFALYGATNSAGLIIIILLFGFFSGGVVALTSPLLIATADDISEIGVRQGHALVFNGLAALVCTPISGALLAAGNDDFKYAIAFAGAITMLGAVTMLGARHFQARQLGTWKV</sequence>
<gene>
    <name evidence="5" type="ORF">BCR35DRAFT_349120</name>
</gene>
<comment type="similarity">
    <text evidence="2">Belongs to the major facilitator superfamily. Monocarboxylate porter (TC 2.A.1.13) family.</text>
</comment>